<feature type="region of interest" description="Disordered" evidence="1">
    <location>
        <begin position="13"/>
        <end position="37"/>
    </location>
</feature>
<evidence type="ECO:0000256" key="1">
    <source>
        <dbReference type="SAM" id="MobiDB-lite"/>
    </source>
</evidence>
<feature type="compositionally biased region" description="Polar residues" evidence="1">
    <location>
        <begin position="13"/>
        <end position="25"/>
    </location>
</feature>
<protein>
    <submittedName>
        <fullName evidence="2">GCM domain-containing protein</fullName>
    </submittedName>
</protein>
<proteinExistence type="predicted"/>
<dbReference type="WBParaSite" id="SCUD_0001438901-mRNA-1">
    <property type="protein sequence ID" value="SCUD_0001438901-mRNA-1"/>
    <property type="gene ID" value="SCUD_0001438901"/>
</dbReference>
<organism evidence="2">
    <name type="scientific">Schistosoma curassoni</name>
    <dbReference type="NCBI Taxonomy" id="6186"/>
    <lineage>
        <taxon>Eukaryota</taxon>
        <taxon>Metazoa</taxon>
        <taxon>Spiralia</taxon>
        <taxon>Lophotrochozoa</taxon>
        <taxon>Platyhelminthes</taxon>
        <taxon>Trematoda</taxon>
        <taxon>Digenea</taxon>
        <taxon>Strigeidida</taxon>
        <taxon>Schistosomatoidea</taxon>
        <taxon>Schistosomatidae</taxon>
        <taxon>Schistosoma</taxon>
    </lineage>
</organism>
<evidence type="ECO:0000313" key="2">
    <source>
        <dbReference type="WBParaSite" id="SCUD_0001438901-mRNA-1"/>
    </source>
</evidence>
<accession>A0A183KH87</accession>
<dbReference type="AlphaFoldDB" id="A0A183KH87"/>
<name>A0A183KH87_9TREM</name>
<feature type="compositionally biased region" description="Basic residues" evidence="1">
    <location>
        <begin position="26"/>
        <end position="37"/>
    </location>
</feature>
<reference evidence="2" key="1">
    <citation type="submission" date="2016-06" db="UniProtKB">
        <authorList>
            <consortium name="WormBaseParasite"/>
        </authorList>
    </citation>
    <scope>IDENTIFICATION</scope>
</reference>
<sequence>MWWSGLSKVVNQSSYTGWNNSSSRSYHARQVKNGKIKSGKLRSEGEVVLLTIQRFDGNKLFPSENQHNNDAAFAQGGVGLERSTLKVHISP</sequence>